<comment type="caution">
    <text evidence="3">The sequence shown here is derived from an EMBL/GenBank/DDBJ whole genome shotgun (WGS) entry which is preliminary data.</text>
</comment>
<dbReference type="GO" id="GO:0016740">
    <property type="term" value="F:transferase activity"/>
    <property type="evidence" value="ECO:0007669"/>
    <property type="project" value="UniProtKB-KW"/>
</dbReference>
<organism evidence="3 4">
    <name type="scientific">Segatella cerevisiae</name>
    <dbReference type="NCBI Taxonomy" id="2053716"/>
    <lineage>
        <taxon>Bacteria</taxon>
        <taxon>Pseudomonadati</taxon>
        <taxon>Bacteroidota</taxon>
        <taxon>Bacteroidia</taxon>
        <taxon>Bacteroidales</taxon>
        <taxon>Prevotellaceae</taxon>
        <taxon>Segatella</taxon>
    </lineage>
</organism>
<dbReference type="RefSeq" id="WP_252760700.1">
    <property type="nucleotide sequence ID" value="NZ_JAMXLY010000016.1"/>
</dbReference>
<proteinExistence type="predicted"/>
<dbReference type="Pfam" id="PF13579">
    <property type="entry name" value="Glyco_trans_4_4"/>
    <property type="match status" value="1"/>
</dbReference>
<evidence type="ECO:0000313" key="4">
    <source>
        <dbReference type="Proteomes" id="UP001204015"/>
    </source>
</evidence>
<feature type="domain" description="Glycosyltransferase subfamily 4-like N-terminal" evidence="2">
    <location>
        <begin position="32"/>
        <end position="117"/>
    </location>
</feature>
<reference evidence="3 4" key="1">
    <citation type="submission" date="2022-06" db="EMBL/GenBank/DDBJ databases">
        <title>A taxonomic note on the genus Prevotella: Description of four novel genera and emended description of the genera Hallella and Xylanibacter.</title>
        <authorList>
            <person name="Hitch T.C.A."/>
        </authorList>
    </citation>
    <scope>NUCLEOTIDE SEQUENCE [LARGE SCALE GENOMIC DNA]</scope>
    <source>
        <strain evidence="3 4">DSM 100619</strain>
    </source>
</reference>
<protein>
    <submittedName>
        <fullName evidence="3">Glycosyl transferase family 1</fullName>
    </submittedName>
</protein>
<gene>
    <name evidence="3" type="ORF">NG821_05715</name>
</gene>
<accession>A0ABT1BX87</accession>
<evidence type="ECO:0000259" key="2">
    <source>
        <dbReference type="Pfam" id="PF13579"/>
    </source>
</evidence>
<dbReference type="Gene3D" id="3.40.50.2000">
    <property type="entry name" value="Glycogen Phosphorylase B"/>
    <property type="match status" value="1"/>
</dbReference>
<name>A0ABT1BX87_9BACT</name>
<keyword evidence="4" id="KW-1185">Reference proteome</keyword>
<keyword evidence="3" id="KW-0808">Transferase</keyword>
<dbReference type="EMBL" id="JAMXLY010000016">
    <property type="protein sequence ID" value="MCO6025340.1"/>
    <property type="molecule type" value="Genomic_DNA"/>
</dbReference>
<evidence type="ECO:0000256" key="1">
    <source>
        <dbReference type="SAM" id="MobiDB-lite"/>
    </source>
</evidence>
<feature type="region of interest" description="Disordered" evidence="1">
    <location>
        <begin position="263"/>
        <end position="292"/>
    </location>
</feature>
<evidence type="ECO:0000313" key="3">
    <source>
        <dbReference type="EMBL" id="MCO6025340.1"/>
    </source>
</evidence>
<dbReference type="InterPro" id="IPR028098">
    <property type="entry name" value="Glyco_trans_4-like_N"/>
</dbReference>
<dbReference type="SUPFAM" id="SSF53756">
    <property type="entry name" value="UDP-Glycosyltransferase/glycogen phosphorylase"/>
    <property type="match status" value="1"/>
</dbReference>
<sequence length="292" mass="34404">MKIYLYDNRFVSKIDIWRDYMALVRGCHRTDQLSEADLVHILGVWDHKASRLARKARKMGIPYVISPLGGLSSWNLYHPHLKRRFQRSCYQKAMVRKADAVIVTTPLEMQFLRKLKWNYQLYRIPNPILTQFFSESDMRSKMDEVYEKVLTRHEEIKAELIRKRSGEDTPEHIILRQLLQIHSRMPHRNIPQTYLDALQTLLHDTDYNDDILAEELKEQKILKFSRRIFQVMTTRTGLTEGFMPVESLKDRKVKRILGYCRPQQQPAESHAPVHKPVEDVQSPGIDPQATAL</sequence>
<dbReference type="Proteomes" id="UP001204015">
    <property type="component" value="Unassembled WGS sequence"/>
</dbReference>